<dbReference type="RefSeq" id="WP_227321625.1">
    <property type="nucleotide sequence ID" value="NZ_JAESVB010000004.1"/>
</dbReference>
<feature type="chain" id="PRO_5036867375" evidence="5">
    <location>
        <begin position="24"/>
        <end position="358"/>
    </location>
</feature>
<reference evidence="6" key="2">
    <citation type="submission" date="2021-01" db="EMBL/GenBank/DDBJ databases">
        <authorList>
            <person name="Mieszkin S."/>
            <person name="Pouder E."/>
            <person name="Alain K."/>
        </authorList>
    </citation>
    <scope>NUCLEOTIDE SEQUENCE</scope>
    <source>
        <strain evidence="6">HW T2.11</strain>
    </source>
</reference>
<evidence type="ECO:0000256" key="4">
    <source>
        <dbReference type="ARBA" id="ARBA00022764"/>
    </source>
</evidence>
<dbReference type="InterPro" id="IPR001188">
    <property type="entry name" value="Sperm_putr-bd"/>
</dbReference>
<dbReference type="PRINTS" id="PR00909">
    <property type="entry name" value="SPERMDNBNDNG"/>
</dbReference>
<evidence type="ECO:0000256" key="2">
    <source>
        <dbReference type="ARBA" id="ARBA00022448"/>
    </source>
</evidence>
<name>A0A964DZ22_9PROT</name>
<dbReference type="GO" id="GO:0019808">
    <property type="term" value="F:polyamine binding"/>
    <property type="evidence" value="ECO:0007669"/>
    <property type="project" value="InterPro"/>
</dbReference>
<organism evidence="6 7">
    <name type="scientific">Acidisoma silvae</name>
    <dbReference type="NCBI Taxonomy" id="2802396"/>
    <lineage>
        <taxon>Bacteria</taxon>
        <taxon>Pseudomonadati</taxon>
        <taxon>Pseudomonadota</taxon>
        <taxon>Alphaproteobacteria</taxon>
        <taxon>Acetobacterales</taxon>
        <taxon>Acidocellaceae</taxon>
        <taxon>Acidisoma</taxon>
    </lineage>
</organism>
<dbReference type="AlphaFoldDB" id="A0A964DZ22"/>
<dbReference type="GO" id="GO:0015846">
    <property type="term" value="P:polyamine transport"/>
    <property type="evidence" value="ECO:0007669"/>
    <property type="project" value="InterPro"/>
</dbReference>
<dbReference type="GO" id="GO:0042597">
    <property type="term" value="C:periplasmic space"/>
    <property type="evidence" value="ECO:0007669"/>
    <property type="project" value="UniProtKB-SubCell"/>
</dbReference>
<proteinExistence type="predicted"/>
<evidence type="ECO:0000313" key="7">
    <source>
        <dbReference type="Proteomes" id="UP000708298"/>
    </source>
</evidence>
<dbReference type="Gene3D" id="3.40.190.10">
    <property type="entry name" value="Periplasmic binding protein-like II"/>
    <property type="match status" value="2"/>
</dbReference>
<keyword evidence="2" id="KW-0813">Transport</keyword>
<dbReference type="Proteomes" id="UP000708298">
    <property type="component" value="Unassembled WGS sequence"/>
</dbReference>
<evidence type="ECO:0000256" key="3">
    <source>
        <dbReference type="ARBA" id="ARBA00022729"/>
    </source>
</evidence>
<protein>
    <submittedName>
        <fullName evidence="6">Extracellular solute-binding protein</fullName>
    </submittedName>
</protein>
<dbReference type="PANTHER" id="PTHR30222">
    <property type="entry name" value="SPERMIDINE/PUTRESCINE-BINDING PERIPLASMIC PROTEIN"/>
    <property type="match status" value="1"/>
</dbReference>
<keyword evidence="3 5" id="KW-0732">Signal</keyword>
<dbReference type="SUPFAM" id="SSF53850">
    <property type="entry name" value="Periplasmic binding protein-like II"/>
    <property type="match status" value="1"/>
</dbReference>
<dbReference type="Pfam" id="PF13416">
    <property type="entry name" value="SBP_bac_8"/>
    <property type="match status" value="1"/>
</dbReference>
<comment type="caution">
    <text evidence="6">The sequence shown here is derived from an EMBL/GenBank/DDBJ whole genome shotgun (WGS) entry which is preliminary data.</text>
</comment>
<reference evidence="6" key="1">
    <citation type="journal article" date="2021" name="Microorganisms">
        <title>Acidisoma silvae sp. nov. and Acidisomacellulosilytica sp. nov., Two Acidophilic Bacteria Isolated from Decaying Wood, Hydrolyzing Cellulose and Producing Poly-3-hydroxybutyrate.</title>
        <authorList>
            <person name="Mieszkin S."/>
            <person name="Pouder E."/>
            <person name="Uroz S."/>
            <person name="Simon-Colin C."/>
            <person name="Alain K."/>
        </authorList>
    </citation>
    <scope>NUCLEOTIDE SEQUENCE</scope>
    <source>
        <strain evidence="6">HW T2.11</strain>
    </source>
</reference>
<sequence length="358" mass="38827">MSLTRRSVLAAGALMAIPGIARAQTAAFKGQALTVASWQNYGSDDAATVKMFQDMTGATIKNVYFTSEDDLLQMLRQGGMGKIDVVLPNLEYVATGAQQSLFQPIDTSKIHTWSSLEERFSADPSIRLNGQVYAVPWVQGATSLAVNTDVHPTPTSWKVLWDPASKGKVGFFDDPTTAIMTAALYLGEDPQNPDLAKVRTALLALKENVKLFWSSGDDWNKAFTTGEITMGNLWSGLAGTLKTNGHPLDYVFPDDGTVVWGDTWAIVSKTPHLDLAYAWINFLTSPAYFTQWIGTPGPNQELAVPVNTDAVKALPQAASDKLMAGPLLNYKGKIALQTGISPAALKKWTQLWEDVKAS</sequence>
<evidence type="ECO:0000313" key="6">
    <source>
        <dbReference type="EMBL" id="MCB8875985.1"/>
    </source>
</evidence>
<accession>A0A964DZ22</accession>
<keyword evidence="7" id="KW-1185">Reference proteome</keyword>
<keyword evidence="4" id="KW-0574">Periplasm</keyword>
<feature type="signal peptide" evidence="5">
    <location>
        <begin position="1"/>
        <end position="23"/>
    </location>
</feature>
<evidence type="ECO:0000256" key="1">
    <source>
        <dbReference type="ARBA" id="ARBA00004418"/>
    </source>
</evidence>
<evidence type="ECO:0000256" key="5">
    <source>
        <dbReference type="SAM" id="SignalP"/>
    </source>
</evidence>
<comment type="subcellular location">
    <subcellularLocation>
        <location evidence="1">Periplasm</location>
    </subcellularLocation>
</comment>
<gene>
    <name evidence="6" type="ORF">ASILVAE211_12400</name>
</gene>
<dbReference type="PANTHER" id="PTHR30222:SF17">
    <property type="entry name" value="SPERMIDINE_PUTRESCINE-BINDING PERIPLASMIC PROTEIN"/>
    <property type="match status" value="1"/>
</dbReference>
<dbReference type="InterPro" id="IPR006059">
    <property type="entry name" value="SBP"/>
</dbReference>
<dbReference type="EMBL" id="JAESVB010000004">
    <property type="protein sequence ID" value="MCB8875985.1"/>
    <property type="molecule type" value="Genomic_DNA"/>
</dbReference>